<proteinExistence type="predicted"/>
<dbReference type="RefSeq" id="WP_248727476.1">
    <property type="nucleotide sequence ID" value="NZ_CP096829.1"/>
</dbReference>
<name>A0ABY4LQ50_9FLAO</name>
<protein>
    <submittedName>
        <fullName evidence="1">Uncharacterized protein</fullName>
    </submittedName>
</protein>
<reference evidence="1 2" key="1">
    <citation type="submission" date="2022-04" db="EMBL/GenBank/DDBJ databases">
        <authorList>
            <person name="Ra J.-S."/>
            <person name="Kim S.-B."/>
        </authorList>
    </citation>
    <scope>NUCLEOTIDE SEQUENCE [LARGE SCALE GENOMIC DNA]</scope>
    <source>
        <strain evidence="1 2">MMS21-Er5</strain>
    </source>
</reference>
<gene>
    <name evidence="1" type="ORF">M0M44_20985</name>
</gene>
<sequence>MSVSLNSSVGKTEDGLTYDFVLASNSFFLRILAREKAETFGAPVVSVVGASGV</sequence>
<keyword evidence="2" id="KW-1185">Reference proteome</keyword>
<accession>A0ABY4LQ50</accession>
<evidence type="ECO:0000313" key="2">
    <source>
        <dbReference type="Proteomes" id="UP000829998"/>
    </source>
</evidence>
<evidence type="ECO:0000313" key="1">
    <source>
        <dbReference type="EMBL" id="UPZ15219.1"/>
    </source>
</evidence>
<dbReference type="EMBL" id="CP096829">
    <property type="protein sequence ID" value="UPZ15219.1"/>
    <property type="molecule type" value="Genomic_DNA"/>
</dbReference>
<organism evidence="1 2">
    <name type="scientific">Flavobacterium humidisoli</name>
    <dbReference type="NCBI Taxonomy" id="2937442"/>
    <lineage>
        <taxon>Bacteria</taxon>
        <taxon>Pseudomonadati</taxon>
        <taxon>Bacteroidota</taxon>
        <taxon>Flavobacteriia</taxon>
        <taxon>Flavobacteriales</taxon>
        <taxon>Flavobacteriaceae</taxon>
        <taxon>Flavobacterium</taxon>
    </lineage>
</organism>
<dbReference type="Proteomes" id="UP000829998">
    <property type="component" value="Chromosome"/>
</dbReference>